<dbReference type="InterPro" id="IPR022771">
    <property type="entry name" value="WAPL_C"/>
</dbReference>
<dbReference type="PANTHER" id="PTHR22100">
    <property type="entry name" value="WINGS APART-LIKE PROTEIN HOMOLOG"/>
    <property type="match status" value="1"/>
</dbReference>
<dbReference type="InterPro" id="IPR039874">
    <property type="entry name" value="WAPL"/>
</dbReference>
<dbReference type="Pfam" id="PF07814">
    <property type="entry name" value="WAPL"/>
    <property type="match status" value="1"/>
</dbReference>
<organism evidence="4 5">
    <name type="scientific">Hydra vulgaris</name>
    <name type="common">Hydra</name>
    <name type="synonym">Hydra attenuata</name>
    <dbReference type="NCBI Taxonomy" id="6087"/>
    <lineage>
        <taxon>Eukaryota</taxon>
        <taxon>Metazoa</taxon>
        <taxon>Cnidaria</taxon>
        <taxon>Hydrozoa</taxon>
        <taxon>Hydroidolina</taxon>
        <taxon>Anthoathecata</taxon>
        <taxon>Aplanulata</taxon>
        <taxon>Hydridae</taxon>
        <taxon>Hydra</taxon>
    </lineage>
</organism>
<evidence type="ECO:0000313" key="5">
    <source>
        <dbReference type="RefSeq" id="XP_065651824.1"/>
    </source>
</evidence>
<keyword evidence="4" id="KW-1185">Reference proteome</keyword>
<reference evidence="5" key="1">
    <citation type="submission" date="2025-08" db="UniProtKB">
        <authorList>
            <consortium name="RefSeq"/>
        </authorList>
    </citation>
    <scope>IDENTIFICATION</scope>
</reference>
<evidence type="ECO:0000256" key="2">
    <source>
        <dbReference type="SAM" id="MobiDB-lite"/>
    </source>
</evidence>
<dbReference type="GeneID" id="101235892"/>
<feature type="region of interest" description="Disordered" evidence="2">
    <location>
        <begin position="267"/>
        <end position="309"/>
    </location>
</feature>
<dbReference type="PROSITE" id="PS51271">
    <property type="entry name" value="WAPL"/>
    <property type="match status" value="1"/>
</dbReference>
<evidence type="ECO:0000313" key="4">
    <source>
        <dbReference type="Proteomes" id="UP001652625"/>
    </source>
</evidence>
<dbReference type="RefSeq" id="XP_065651824.1">
    <property type="nucleotide sequence ID" value="XM_065795752.1"/>
</dbReference>
<accession>A0ABM4BRP2</accession>
<dbReference type="InterPro" id="IPR011989">
    <property type="entry name" value="ARM-like"/>
</dbReference>
<dbReference type="PANTHER" id="PTHR22100:SF13">
    <property type="entry name" value="WINGS APART-LIKE PROTEIN HOMOLOG"/>
    <property type="match status" value="1"/>
</dbReference>
<feature type="domain" description="WAPL" evidence="3">
    <location>
        <begin position="452"/>
        <end position="981"/>
    </location>
</feature>
<evidence type="ECO:0000259" key="3">
    <source>
        <dbReference type="PROSITE" id="PS51271"/>
    </source>
</evidence>
<sequence>MSKIPRKRFSYGLTKQKKKEISSWRDITRKSLATSKNNESFTSPFKNVQLLESSVSFDNDPFAYDEEDDQHSINDSTEISSYKATPKKYSPKKEIKQNAIKNATSEKLKSSRVLSCESNIISPKKTKVKAKISPKKNMILNKLKNPKYQVTNKKCDVTYINEFDILVVNEKPKSPRLKNHNKTQTSIKRKRRSKESPKEESDDFVDFQVLDTKTNPLNISENDFDLNQQHSVETIIKKSIFSESVDDHVCMDHDRLQDKNCSLSTFQDSTQEKSQESSSQETSACETSSQEVSSKETSSQNKNTKPSSLFSYYNDLKKDKHKRKNIFANSNKFHVNKDDNNFHDYVESSIATVQKLDTFEISASPEKKRLIENKTEGLTLDKQVTDRANENKRKIIDKRRRFSALPTDVTTDSTNDFIEEYTDEEQDGLPHILPETTMFSFHRPDNVPVRVPRKYKHLYVVVKNAKPAHECFEDGQNQQLQDDVEYLLDGLKPSHAISTRCLSALDLALKTTASGFRMYLKAHGVIPKVFSLLEDALEDEQLALCTATLMYTLAKDRSTIDFNKDNIDFLIKLLSRKESKPSEKKDFLLIKTKIQELLEKLEENYINKDSIDVASICRETLLLLTSKRIGNWFKDEVRKLGGLDYLIDTIYEFSKCIQKNKEHSKSYHAKDRYLNFLEDIIIKTPNNQNYLVSYRNGILLESCIRSINTLSHQIDLANDFNVDMQNCLFSTLKIMTDLSHENASGCEIICKEDGSLNCVLRCALHIPQYLPEKSKFNFVAVSLGLLINLVEHSQQNVSFLNATFSPACCESQSSEDIDNFTAVEALMQLFLVRLEMCKEGDLMEELDKLEDENRERDAALHYEDDEFALVCGDRFDDTVIETEQQVVPQMQFKTDEKKAEQIVSRHGALNASEKQDIQNTLNKAHKHMEDSHVAAYTAILIGLLLENNEANQKLVHGLLPDGDFKLMQGMLVKILSFMKFTNATNERGLKVIERIIELYDTCSKKFPRHESSL</sequence>
<feature type="compositionally biased region" description="Basic residues" evidence="2">
    <location>
        <begin position="174"/>
        <end position="193"/>
    </location>
</feature>
<comment type="similarity">
    <text evidence="1">Belongs to the WAPL family.</text>
</comment>
<feature type="compositionally biased region" description="Low complexity" evidence="2">
    <location>
        <begin position="276"/>
        <end position="300"/>
    </location>
</feature>
<dbReference type="InterPro" id="IPR012502">
    <property type="entry name" value="WAPL_dom"/>
</dbReference>
<dbReference type="Proteomes" id="UP001652625">
    <property type="component" value="Chromosome 04"/>
</dbReference>
<feature type="region of interest" description="Disordered" evidence="2">
    <location>
        <begin position="174"/>
        <end position="204"/>
    </location>
</feature>
<name>A0ABM4BRP2_HYDVU</name>
<proteinExistence type="inferred from homology"/>
<protein>
    <submittedName>
        <fullName evidence="5">Wings apart-like protein homolog isoform X2</fullName>
    </submittedName>
</protein>
<evidence type="ECO:0000256" key="1">
    <source>
        <dbReference type="ARBA" id="ARBA00006854"/>
    </source>
</evidence>
<gene>
    <name evidence="5" type="primary">LOC101235892</name>
</gene>
<dbReference type="Gene3D" id="1.25.10.10">
    <property type="entry name" value="Leucine-rich Repeat Variant"/>
    <property type="match status" value="1"/>
</dbReference>